<evidence type="ECO:0000313" key="1">
    <source>
        <dbReference type="EMBL" id="SUD51441.1"/>
    </source>
</evidence>
<organism evidence="1 2">
    <name type="scientific">Ectopseudomonas oleovorans</name>
    <name type="common">Pseudomonas oleovorans</name>
    <dbReference type="NCBI Taxonomy" id="301"/>
    <lineage>
        <taxon>Bacteria</taxon>
        <taxon>Pseudomonadati</taxon>
        <taxon>Pseudomonadota</taxon>
        <taxon>Gammaproteobacteria</taxon>
        <taxon>Pseudomonadales</taxon>
        <taxon>Pseudomonadaceae</taxon>
        <taxon>Ectopseudomonas</taxon>
    </lineage>
</organism>
<dbReference type="AlphaFoldDB" id="A0A379JT76"/>
<sequence length="247" mass="27066">MKRRRRSSQADISPALSVHHYRLLAGAVLLLALALAVCAARMVPAGIASYQALSFMAHWRKAGEEPSARAYEIARTAAQRSVTLYPVANGQYLQQLGLVEQWQAFRQPFAAPQAGASRQASLQALRQAVAARPTWPAAWVDLAWAKLYLQEFDSEFAQALQQAAGLGPWRIGINRGLSQIGFYSWPRLDAEQRELVLESARRTVSHSRREALALFDIAKATGLAEDLCSALPGKIAEERGICAGTIE</sequence>
<evidence type="ECO:0000313" key="2">
    <source>
        <dbReference type="Proteomes" id="UP000255303"/>
    </source>
</evidence>
<reference evidence="1 2" key="1">
    <citation type="submission" date="2018-06" db="EMBL/GenBank/DDBJ databases">
        <authorList>
            <consortium name="Pathogen Informatics"/>
            <person name="Doyle S."/>
        </authorList>
    </citation>
    <scope>NUCLEOTIDE SEQUENCE [LARGE SCALE GENOMIC DNA]</scope>
    <source>
        <strain evidence="1 2">NCTC10692</strain>
    </source>
</reference>
<dbReference type="EMBL" id="UGUV01000002">
    <property type="protein sequence ID" value="SUD51441.1"/>
    <property type="molecule type" value="Genomic_DNA"/>
</dbReference>
<proteinExistence type="predicted"/>
<gene>
    <name evidence="1" type="ORF">NCTC10692_01892</name>
</gene>
<protein>
    <submittedName>
        <fullName evidence="1">Uncharacterized protein</fullName>
    </submittedName>
</protein>
<dbReference type="Proteomes" id="UP000255303">
    <property type="component" value="Unassembled WGS sequence"/>
</dbReference>
<dbReference type="RefSeq" id="WP_074857068.1">
    <property type="nucleotide sequence ID" value="NZ_FNZC01000017.1"/>
</dbReference>
<accession>A0A379JT76</accession>
<name>A0A379JT76_ECTOL</name>